<evidence type="ECO:0000313" key="4">
    <source>
        <dbReference type="Proteomes" id="UP000593892"/>
    </source>
</evidence>
<dbReference type="InterPro" id="IPR050708">
    <property type="entry name" value="T6SS_VgrG/RHS"/>
</dbReference>
<dbReference type="InterPro" id="IPR056823">
    <property type="entry name" value="TEN-like_YD-shell"/>
</dbReference>
<name>A0A7S7SJU3_PALFE</name>
<organism evidence="3 4">
    <name type="scientific">Paludibaculum fermentans</name>
    <dbReference type="NCBI Taxonomy" id="1473598"/>
    <lineage>
        <taxon>Bacteria</taxon>
        <taxon>Pseudomonadati</taxon>
        <taxon>Acidobacteriota</taxon>
        <taxon>Terriglobia</taxon>
        <taxon>Bryobacterales</taxon>
        <taxon>Bryobacteraceae</taxon>
        <taxon>Paludibaculum</taxon>
    </lineage>
</organism>
<gene>
    <name evidence="3" type="ORF">IRI77_29035</name>
</gene>
<feature type="domain" description="Teneurin-like YD-shell" evidence="2">
    <location>
        <begin position="51"/>
        <end position="354"/>
    </location>
</feature>
<dbReference type="PANTHER" id="PTHR32305:SF17">
    <property type="entry name" value="TRNA NUCLEASE WAPA"/>
    <property type="match status" value="1"/>
</dbReference>
<dbReference type="Proteomes" id="UP000593892">
    <property type="component" value="Chromosome"/>
</dbReference>
<keyword evidence="1" id="KW-0677">Repeat</keyword>
<evidence type="ECO:0000313" key="3">
    <source>
        <dbReference type="EMBL" id="QOY86796.1"/>
    </source>
</evidence>
<accession>A0A7S7SJU3</accession>
<proteinExistence type="predicted"/>
<dbReference type="InterPro" id="IPR022385">
    <property type="entry name" value="Rhs_assc_core"/>
</dbReference>
<dbReference type="AlphaFoldDB" id="A0A7S7SJU3"/>
<keyword evidence="4" id="KW-1185">Reference proteome</keyword>
<dbReference type="NCBIfam" id="TIGR01643">
    <property type="entry name" value="YD_repeat_2x"/>
    <property type="match status" value="1"/>
</dbReference>
<dbReference type="InterPro" id="IPR006530">
    <property type="entry name" value="YD"/>
</dbReference>
<dbReference type="Gene3D" id="2.180.10.10">
    <property type="entry name" value="RHS repeat-associated core"/>
    <property type="match status" value="1"/>
</dbReference>
<dbReference type="Pfam" id="PF25023">
    <property type="entry name" value="TEN_YD-shell"/>
    <property type="match status" value="1"/>
</dbReference>
<dbReference type="RefSeq" id="WP_194448465.1">
    <property type="nucleotide sequence ID" value="NZ_CP063849.1"/>
</dbReference>
<dbReference type="PANTHER" id="PTHR32305">
    <property type="match status" value="1"/>
</dbReference>
<sequence length="575" mass="61141">MNLGTVKVQNFCYNSRLQITGIRVGSAADSSCQSLSTADVTLGLGYGTGNNGNVKSQSIQLGSTVLGTQAYEYDALNRLKTAVETKGAGGTAWSQTFVYDRYGNRAMLGTSSPSPATGVPQVALDDPGEVTALLATYTDPVSGATVVNNKWLGSTVDAAGNVSTAVAAAYPRNLSYDGENRLVSAQTSGSGTMTAEYDGEGHRVKRTVNGVTTTVYVYDAMGQLAQEYGGEAVTTSGRQYLVADHLGSTRLVLDGNGVVQTRSDYLPFGQEIELGLGDRTVAQGYESKAVADADRQRMRFTGKERDAETGLDYFGARYFSGAQGRFTSPDPKSAGADPQNPQSWNGYSYALNSPFAYVDPNGQWPFFVHNRMYQAFNSDLSPHHQALLGQVSYNQDFGPGAQDPGQSYTHSMCFSGQSAGACVAMINRFIDQNLALANDLSGGGRDLNDDAITAFAKAAHALTDMSSPAHVGADGMPIGWSNGRAAGLAHVYAERNASVDWFRAGQGMRLEIAGYARAFPYLAKKHGNQDAWAQREIEHFVSSYFATEDPAVRNHVAEDAARQCALGNPAACGGQ</sequence>
<dbReference type="EMBL" id="CP063849">
    <property type="protein sequence ID" value="QOY86796.1"/>
    <property type="molecule type" value="Genomic_DNA"/>
</dbReference>
<dbReference type="KEGG" id="pfer:IRI77_29035"/>
<evidence type="ECO:0000259" key="2">
    <source>
        <dbReference type="Pfam" id="PF25023"/>
    </source>
</evidence>
<evidence type="ECO:0000256" key="1">
    <source>
        <dbReference type="ARBA" id="ARBA00022737"/>
    </source>
</evidence>
<reference evidence="3 4" key="1">
    <citation type="submission" date="2020-10" db="EMBL/GenBank/DDBJ databases">
        <title>Complete genome sequence of Paludibaculum fermentans P105T, a facultatively anaerobic acidobacterium capable of dissimilatory Fe(III) reduction.</title>
        <authorList>
            <person name="Dedysh S.N."/>
            <person name="Beletsky A.V."/>
            <person name="Kulichevskaya I.S."/>
            <person name="Mardanov A.V."/>
            <person name="Ravin N.V."/>
        </authorList>
    </citation>
    <scope>NUCLEOTIDE SEQUENCE [LARGE SCALE GENOMIC DNA]</scope>
    <source>
        <strain evidence="3 4">P105</strain>
    </source>
</reference>
<dbReference type="NCBIfam" id="TIGR03696">
    <property type="entry name" value="Rhs_assc_core"/>
    <property type="match status" value="1"/>
</dbReference>
<protein>
    <submittedName>
        <fullName evidence="3">RHS repeat-associated core domain-containing protein</fullName>
    </submittedName>
</protein>